<feature type="region of interest" description="Disordered" evidence="1">
    <location>
        <begin position="569"/>
        <end position="678"/>
    </location>
</feature>
<feature type="compositionally biased region" description="Acidic residues" evidence="1">
    <location>
        <begin position="481"/>
        <end position="491"/>
    </location>
</feature>
<reference evidence="2" key="1">
    <citation type="submission" date="2017-08" db="EMBL/GenBank/DDBJ databases">
        <authorList>
            <person name="Cuomo C."/>
            <person name="Billmyre B."/>
            <person name="Heitman J."/>
        </authorList>
    </citation>
    <scope>NUCLEOTIDE SEQUENCE</scope>
    <source>
        <strain evidence="2">CBS 12478</strain>
    </source>
</reference>
<feature type="region of interest" description="Disordered" evidence="1">
    <location>
        <begin position="369"/>
        <end position="393"/>
    </location>
</feature>
<reference evidence="2" key="2">
    <citation type="submission" date="2024-01" db="EMBL/GenBank/DDBJ databases">
        <title>Comparative genomics of Cryptococcus and Kwoniella reveals pathogenesis evolution and contrasting modes of karyotype evolution via chromosome fusion or intercentromeric recombination.</title>
        <authorList>
            <person name="Coelho M.A."/>
            <person name="David-Palma M."/>
            <person name="Shea T."/>
            <person name="Bowers K."/>
            <person name="McGinley-Smith S."/>
            <person name="Mohammad A.W."/>
            <person name="Gnirke A."/>
            <person name="Yurkov A.M."/>
            <person name="Nowrousian M."/>
            <person name="Sun S."/>
            <person name="Cuomo C.A."/>
            <person name="Heitman J."/>
        </authorList>
    </citation>
    <scope>NUCLEOTIDE SEQUENCE</scope>
    <source>
        <strain evidence="2">CBS 12478</strain>
    </source>
</reference>
<dbReference type="GeneID" id="43591192"/>
<feature type="region of interest" description="Disordered" evidence="1">
    <location>
        <begin position="452"/>
        <end position="514"/>
    </location>
</feature>
<evidence type="ECO:0000256" key="1">
    <source>
        <dbReference type="SAM" id="MobiDB-lite"/>
    </source>
</evidence>
<feature type="compositionally biased region" description="Basic and acidic residues" evidence="1">
    <location>
        <begin position="569"/>
        <end position="586"/>
    </location>
</feature>
<dbReference type="AlphaFoldDB" id="A0AAJ8LNC8"/>
<proteinExistence type="predicted"/>
<evidence type="ECO:0008006" key="4">
    <source>
        <dbReference type="Google" id="ProtNLM"/>
    </source>
</evidence>
<dbReference type="KEGG" id="ksn:43591192"/>
<organism evidence="2 3">
    <name type="scientific">Kwoniella shandongensis</name>
    <dbReference type="NCBI Taxonomy" id="1734106"/>
    <lineage>
        <taxon>Eukaryota</taxon>
        <taxon>Fungi</taxon>
        <taxon>Dikarya</taxon>
        <taxon>Basidiomycota</taxon>
        <taxon>Agaricomycotina</taxon>
        <taxon>Tremellomycetes</taxon>
        <taxon>Tremellales</taxon>
        <taxon>Cryptococcaceae</taxon>
        <taxon>Kwoniella</taxon>
    </lineage>
</organism>
<dbReference type="Proteomes" id="UP000322225">
    <property type="component" value="Chromosome 12"/>
</dbReference>
<feature type="compositionally biased region" description="Low complexity" evidence="1">
    <location>
        <begin position="596"/>
        <end position="606"/>
    </location>
</feature>
<dbReference type="EMBL" id="CP144062">
    <property type="protein sequence ID" value="WWD21903.1"/>
    <property type="molecule type" value="Genomic_DNA"/>
</dbReference>
<feature type="compositionally biased region" description="Acidic residues" evidence="1">
    <location>
        <begin position="455"/>
        <end position="469"/>
    </location>
</feature>
<evidence type="ECO:0000313" key="2">
    <source>
        <dbReference type="EMBL" id="WWD21903.1"/>
    </source>
</evidence>
<dbReference type="RefSeq" id="XP_031858666.2">
    <property type="nucleotide sequence ID" value="XM_032007024.2"/>
</dbReference>
<feature type="compositionally biased region" description="Polar residues" evidence="1">
    <location>
        <begin position="376"/>
        <end position="385"/>
    </location>
</feature>
<keyword evidence="3" id="KW-1185">Reference proteome</keyword>
<evidence type="ECO:0000313" key="3">
    <source>
        <dbReference type="Proteomes" id="UP000322225"/>
    </source>
</evidence>
<accession>A0AAJ8LNC8</accession>
<protein>
    <recommendedName>
        <fullName evidence="4">CUE domain-containing protein</fullName>
    </recommendedName>
</protein>
<feature type="compositionally biased region" description="Polar residues" evidence="1">
    <location>
        <begin position="499"/>
        <end position="508"/>
    </location>
</feature>
<name>A0AAJ8LNC8_9TREE</name>
<feature type="compositionally biased region" description="Gly residues" evidence="1">
    <location>
        <begin position="607"/>
        <end position="648"/>
    </location>
</feature>
<gene>
    <name evidence="2" type="ORF">CI109_106391</name>
</gene>
<sequence>MLDRPTMTTSTTLPSTGPSPALYPKLLPLLISQLSHSPATPILLPLLQTTLHIIASIQLRPPSAPIPSSTSTVPLQALLDLSSAHPGIIKVPLLIDSLLAYPLYISTTINEIFDRVFEHNPDLVEIFRIDIFPSLLNRLRSNESTFVQIGVATRILLASIRAHEEIVALALEDSEDVFRALSIAYSSLGTSDEVKGVAIKSDILMICRELLSRVGGQGASTEAMLRFMGQGQETHNEQGQDGALRGKGLRSDWEDVFGSGSMSGTLSVDLKSLLEGRRDEEARNDLRVQSVLQLFPGLPPHLILSALSHSHFASLPSGSRATPSEQAAPLLESILNGGEGLPEDLNELKVAVQNLAGQESAIVEQNNGASAVGSPVNGSSGQGQRQENRSRVDRKNIWNEEELDIGRLKLKDDDSALLTLSTAIPDHLRASIMRLVESQAQEEEERRRALREADLLNDDDDDLMGDDDVTGPKGLKVGGGDSDDGEELSEEDGVKISRDQTSAGQSRGPSDKERLNLLRSTYIVNPTLFDRDGITRRSDERKKLRAATGWDDGQIEGWRIMLDRDPHKEAILAAHSERASRARDEQPQNGEATTNGESSSRSSSTRGGRGGRGGNGGGAGGGGRGGGRGGSGSGGGGRGGRGGGGGGGKESKSSRGHSNAARTRGHDRKMRGMGAGAV</sequence>